<evidence type="ECO:0000313" key="1">
    <source>
        <dbReference type="EMBL" id="MET1256941.1"/>
    </source>
</evidence>
<dbReference type="NCBIfam" id="TIGR03765">
    <property type="entry name" value="ICE_PFL_4695"/>
    <property type="match status" value="1"/>
</dbReference>
<protein>
    <submittedName>
        <fullName evidence="1">PFL_4695 family integrating conjugative element protein</fullName>
    </submittedName>
</protein>
<accession>A0ABV2BYD0</accession>
<keyword evidence="2" id="KW-1185">Reference proteome</keyword>
<dbReference type="EMBL" id="JBEVCJ010000031">
    <property type="protein sequence ID" value="MET1256941.1"/>
    <property type="molecule type" value="Genomic_DNA"/>
</dbReference>
<dbReference type="Pfam" id="PF11072">
    <property type="entry name" value="DUF2859"/>
    <property type="match status" value="1"/>
</dbReference>
<organism evidence="1 2">
    <name type="scientific">Aliikangiella maris</name>
    <dbReference type="NCBI Taxonomy" id="3162458"/>
    <lineage>
        <taxon>Bacteria</taxon>
        <taxon>Pseudomonadati</taxon>
        <taxon>Pseudomonadota</taxon>
        <taxon>Gammaproteobacteria</taxon>
        <taxon>Oceanospirillales</taxon>
        <taxon>Pleioneaceae</taxon>
        <taxon>Aliikangiella</taxon>
    </lineage>
</organism>
<sequence>MKSLIFFLLLITSFVTQAQKLTVLYDTGKATLYNKNSDSDIRLERPDPIKVLESQFPIRSKLWSVEYFKSKKVNFPNMRSPIFLIGCDDTSLAWIQHRKEFIAENRILGFVINCKSYEDYNELKAAIYPIVVQPANLDKLATHLNHSKYPAYIHKEAIEQ</sequence>
<dbReference type="Proteomes" id="UP001548189">
    <property type="component" value="Unassembled WGS sequence"/>
</dbReference>
<dbReference type="InterPro" id="IPR021300">
    <property type="entry name" value="Integr_conj_element_PFL4695"/>
</dbReference>
<name>A0ABV2BYD0_9GAMM</name>
<comment type="caution">
    <text evidence="1">The sequence shown here is derived from an EMBL/GenBank/DDBJ whole genome shotgun (WGS) entry which is preliminary data.</text>
</comment>
<evidence type="ECO:0000313" key="2">
    <source>
        <dbReference type="Proteomes" id="UP001548189"/>
    </source>
</evidence>
<gene>
    <name evidence="1" type="ORF">ABVT43_17495</name>
</gene>
<reference evidence="1 2" key="1">
    <citation type="submission" date="2024-06" db="EMBL/GenBank/DDBJ databases">
        <authorList>
            <person name="Li F."/>
        </authorList>
    </citation>
    <scope>NUCLEOTIDE SEQUENCE [LARGE SCALE GENOMIC DNA]</scope>
    <source>
        <strain evidence="1 2">GXAS 311</strain>
    </source>
</reference>
<proteinExistence type="predicted"/>